<sequence>MIRRATVLSFDSQLTAIRHVERRQLLFALLEADPTVGEPLDVSQVRPDVDEERLKLRMYHVHLPILERMRVVEPGGSASHVRRGPNFDDIVPLLRLLDANRHELPPDMV</sequence>
<dbReference type="Proteomes" id="UP000443423">
    <property type="component" value="Unassembled WGS sequence"/>
</dbReference>
<proteinExistence type="predicted"/>
<dbReference type="OrthoDB" id="247722at2157"/>
<dbReference type="EMBL" id="WKJQ01000001">
    <property type="protein sequence ID" value="MRW97921.1"/>
    <property type="molecule type" value="Genomic_DNA"/>
</dbReference>
<evidence type="ECO:0008006" key="3">
    <source>
        <dbReference type="Google" id="ProtNLM"/>
    </source>
</evidence>
<protein>
    <recommendedName>
        <fullName evidence="3">ArsR family transcriptional regulator</fullName>
    </recommendedName>
</protein>
<accession>A0A6A8GA78</accession>
<evidence type="ECO:0000313" key="1">
    <source>
        <dbReference type="EMBL" id="MRW97921.1"/>
    </source>
</evidence>
<comment type="caution">
    <text evidence="1">The sequence shown here is derived from an EMBL/GenBank/DDBJ whole genome shotgun (WGS) entry which is preliminary data.</text>
</comment>
<reference evidence="1 2" key="1">
    <citation type="submission" date="2019-11" db="EMBL/GenBank/DDBJ databases">
        <title>Whole genome sequence of Haloferax sp. MBLA0078.</title>
        <authorList>
            <person name="Seo M.-J."/>
            <person name="Cho E.-S."/>
        </authorList>
    </citation>
    <scope>NUCLEOTIDE SEQUENCE [LARGE SCALE GENOMIC DNA]</scope>
    <source>
        <strain evidence="1 2">MBLA0078</strain>
    </source>
</reference>
<gene>
    <name evidence="1" type="ORF">GJR99_15225</name>
</gene>
<evidence type="ECO:0000313" key="2">
    <source>
        <dbReference type="Proteomes" id="UP000443423"/>
    </source>
</evidence>
<dbReference type="RefSeq" id="WP_151113645.1">
    <property type="nucleotide sequence ID" value="NZ_WKJQ01000001.1"/>
</dbReference>
<organism evidence="1 2">
    <name type="scientific">Haloferax marinum</name>
    <dbReference type="NCBI Taxonomy" id="2666143"/>
    <lineage>
        <taxon>Archaea</taxon>
        <taxon>Methanobacteriati</taxon>
        <taxon>Methanobacteriota</taxon>
        <taxon>Stenosarchaea group</taxon>
        <taxon>Halobacteria</taxon>
        <taxon>Halobacteriales</taxon>
        <taxon>Haloferacaceae</taxon>
        <taxon>Haloferax</taxon>
    </lineage>
</organism>
<dbReference type="AlphaFoldDB" id="A0A6A8GA78"/>
<keyword evidence="2" id="KW-1185">Reference proteome</keyword>
<name>A0A6A8GA78_9EURY</name>